<dbReference type="InterPro" id="IPR027408">
    <property type="entry name" value="PNPase/RNase_PH_dom_sf"/>
</dbReference>
<dbReference type="InterPro" id="IPR020568">
    <property type="entry name" value="Ribosomal_Su5_D2-typ_SF"/>
</dbReference>
<dbReference type="InterPro" id="IPR003029">
    <property type="entry name" value="S1_domain"/>
</dbReference>
<dbReference type="SUPFAM" id="SSF54211">
    <property type="entry name" value="Ribosomal protein S5 domain 2-like"/>
    <property type="match status" value="2"/>
</dbReference>
<dbReference type="Gene3D" id="3.30.230.70">
    <property type="entry name" value="GHMP Kinase, N-terminal domain"/>
    <property type="match status" value="2"/>
</dbReference>
<evidence type="ECO:0000259" key="10">
    <source>
        <dbReference type="PROSITE" id="PS50126"/>
    </source>
</evidence>
<feature type="region of interest" description="Disordered" evidence="9">
    <location>
        <begin position="711"/>
        <end position="791"/>
    </location>
</feature>
<evidence type="ECO:0000256" key="4">
    <source>
        <dbReference type="ARBA" id="ARBA00022695"/>
    </source>
</evidence>
<dbReference type="InterPro" id="IPR004087">
    <property type="entry name" value="KH_dom"/>
</dbReference>
<keyword evidence="7 8" id="KW-0694">RNA-binding</keyword>
<evidence type="ECO:0000256" key="1">
    <source>
        <dbReference type="ARBA" id="ARBA00007404"/>
    </source>
</evidence>
<dbReference type="InterPro" id="IPR015847">
    <property type="entry name" value="ExoRNase_PH_dom2"/>
</dbReference>
<dbReference type="InterPro" id="IPR036612">
    <property type="entry name" value="KH_dom_type_1_sf"/>
</dbReference>
<evidence type="ECO:0000313" key="12">
    <source>
        <dbReference type="Proteomes" id="UP000637906"/>
    </source>
</evidence>
<dbReference type="SUPFAM" id="SSF46915">
    <property type="entry name" value="Polynucleotide phosphorylase/guanosine pentaphosphate synthase (PNPase/GPSI), domain 3"/>
    <property type="match status" value="1"/>
</dbReference>
<proteinExistence type="inferred from homology"/>
<evidence type="ECO:0000256" key="5">
    <source>
        <dbReference type="ARBA" id="ARBA00022723"/>
    </source>
</evidence>
<dbReference type="AlphaFoldDB" id="A0A8J3HUK7"/>
<keyword evidence="4 8" id="KW-0548">Nucleotidyltransferase</keyword>
<comment type="catalytic activity">
    <reaction evidence="8">
        <text>RNA(n+1) + phosphate = RNA(n) + a ribonucleoside 5'-diphosphate</text>
        <dbReference type="Rhea" id="RHEA:22096"/>
        <dbReference type="Rhea" id="RHEA-COMP:14527"/>
        <dbReference type="Rhea" id="RHEA-COMP:17342"/>
        <dbReference type="ChEBI" id="CHEBI:43474"/>
        <dbReference type="ChEBI" id="CHEBI:57930"/>
        <dbReference type="ChEBI" id="CHEBI:140395"/>
        <dbReference type="EC" id="2.7.7.8"/>
    </reaction>
</comment>
<dbReference type="GO" id="GO:0006402">
    <property type="term" value="P:mRNA catabolic process"/>
    <property type="evidence" value="ECO:0007669"/>
    <property type="project" value="UniProtKB-UniRule"/>
</dbReference>
<feature type="compositionally biased region" description="Low complexity" evidence="9">
    <location>
        <begin position="738"/>
        <end position="758"/>
    </location>
</feature>
<evidence type="ECO:0000313" key="11">
    <source>
        <dbReference type="EMBL" id="GHM59527.1"/>
    </source>
</evidence>
<evidence type="ECO:0000256" key="8">
    <source>
        <dbReference type="HAMAP-Rule" id="MF_01595"/>
    </source>
</evidence>
<feature type="compositionally biased region" description="Basic and acidic residues" evidence="9">
    <location>
        <begin position="724"/>
        <end position="737"/>
    </location>
</feature>
<dbReference type="FunFam" id="3.30.230.70:FF:000002">
    <property type="entry name" value="Polyribonucleotide nucleotidyltransferase"/>
    <property type="match status" value="1"/>
</dbReference>
<dbReference type="PANTHER" id="PTHR11252:SF0">
    <property type="entry name" value="POLYRIBONUCLEOTIDE NUCLEOTIDYLTRANSFERASE 1, MITOCHONDRIAL"/>
    <property type="match status" value="1"/>
</dbReference>
<evidence type="ECO:0000256" key="7">
    <source>
        <dbReference type="ARBA" id="ARBA00022884"/>
    </source>
</evidence>
<dbReference type="SUPFAM" id="SSF54791">
    <property type="entry name" value="Eukaryotic type KH-domain (KH-domain type I)"/>
    <property type="match status" value="1"/>
</dbReference>
<protein>
    <recommendedName>
        <fullName evidence="8">Polyribonucleotide nucleotidyltransferase</fullName>
        <ecNumber evidence="8">2.7.7.8</ecNumber>
    </recommendedName>
    <alternativeName>
        <fullName evidence="8">Polynucleotide phosphorylase</fullName>
        <shortName evidence="8">PNPase</shortName>
    </alternativeName>
</protein>
<evidence type="ECO:0000256" key="9">
    <source>
        <dbReference type="SAM" id="MobiDB-lite"/>
    </source>
</evidence>
<dbReference type="InterPro" id="IPR012162">
    <property type="entry name" value="PNPase"/>
</dbReference>
<feature type="domain" description="S1 motif" evidence="10">
    <location>
        <begin position="623"/>
        <end position="690"/>
    </location>
</feature>
<dbReference type="Pfam" id="PF01138">
    <property type="entry name" value="RNase_PH"/>
    <property type="match status" value="2"/>
</dbReference>
<dbReference type="GO" id="GO:0000287">
    <property type="term" value="F:magnesium ion binding"/>
    <property type="evidence" value="ECO:0007669"/>
    <property type="project" value="UniProtKB-UniRule"/>
</dbReference>
<comment type="subcellular location">
    <subcellularLocation>
        <location evidence="8">Cytoplasm</location>
    </subcellularLocation>
</comment>
<dbReference type="Pfam" id="PF00013">
    <property type="entry name" value="KH_1"/>
    <property type="match status" value="1"/>
</dbReference>
<evidence type="ECO:0000256" key="3">
    <source>
        <dbReference type="ARBA" id="ARBA00022679"/>
    </source>
</evidence>
<dbReference type="SMART" id="SM00316">
    <property type="entry name" value="S1"/>
    <property type="match status" value="1"/>
</dbReference>
<dbReference type="InterPro" id="IPR036456">
    <property type="entry name" value="PNPase_PH_RNA-bd_sf"/>
</dbReference>
<organism evidence="11 12">
    <name type="scientific">Candidatus Mesenet longicola</name>
    <dbReference type="NCBI Taxonomy" id="1892558"/>
    <lineage>
        <taxon>Bacteria</taxon>
        <taxon>Pseudomonadati</taxon>
        <taxon>Pseudomonadota</taxon>
        <taxon>Alphaproteobacteria</taxon>
        <taxon>Rickettsiales</taxon>
        <taxon>Anaplasmataceae</taxon>
        <taxon>Candidatus Mesenet</taxon>
    </lineage>
</organism>
<dbReference type="GO" id="GO:0000175">
    <property type="term" value="F:3'-5'-RNA exonuclease activity"/>
    <property type="evidence" value="ECO:0007669"/>
    <property type="project" value="TreeGrafter"/>
</dbReference>
<accession>A0A8J3HUK7</accession>
<dbReference type="CDD" id="cd11364">
    <property type="entry name" value="RNase_PH_PNPase_2"/>
    <property type="match status" value="1"/>
</dbReference>
<dbReference type="InterPro" id="IPR001247">
    <property type="entry name" value="ExoRNase_PH_dom1"/>
</dbReference>
<dbReference type="SMART" id="SM00322">
    <property type="entry name" value="KH"/>
    <property type="match status" value="1"/>
</dbReference>
<dbReference type="GO" id="GO:0004654">
    <property type="term" value="F:polyribonucleotide nucleotidyltransferase activity"/>
    <property type="evidence" value="ECO:0007669"/>
    <property type="project" value="UniProtKB-UniRule"/>
</dbReference>
<dbReference type="FunFam" id="3.30.230.70:FF:000001">
    <property type="entry name" value="Polyribonucleotide nucleotidyltransferase"/>
    <property type="match status" value="1"/>
</dbReference>
<name>A0A8J3HUK7_9RICK</name>
<comment type="caution">
    <text evidence="11">The sequence shown here is derived from an EMBL/GenBank/DDBJ whole genome shotgun (WGS) entry which is preliminary data.</text>
</comment>
<gene>
    <name evidence="8 11" type="primary">pnp</name>
    <name evidence="11" type="ORF">sL5_05200</name>
</gene>
<dbReference type="Gene3D" id="2.40.50.140">
    <property type="entry name" value="Nucleic acid-binding proteins"/>
    <property type="match status" value="1"/>
</dbReference>
<keyword evidence="3 8" id="KW-0808">Transferase</keyword>
<dbReference type="GO" id="GO:0005829">
    <property type="term" value="C:cytosol"/>
    <property type="evidence" value="ECO:0007669"/>
    <property type="project" value="TreeGrafter"/>
</dbReference>
<dbReference type="Pfam" id="PF00575">
    <property type="entry name" value="S1"/>
    <property type="match status" value="1"/>
</dbReference>
<dbReference type="EMBL" id="BNGU01000017">
    <property type="protein sequence ID" value="GHM59527.1"/>
    <property type="molecule type" value="Genomic_DNA"/>
</dbReference>
<dbReference type="InterPro" id="IPR012340">
    <property type="entry name" value="NA-bd_OB-fold"/>
</dbReference>
<dbReference type="FunFam" id="3.30.1370.10:FF:000001">
    <property type="entry name" value="Polyribonucleotide nucleotidyltransferase"/>
    <property type="match status" value="1"/>
</dbReference>
<dbReference type="NCBIfam" id="TIGR03591">
    <property type="entry name" value="polynuc_phos"/>
    <property type="match status" value="1"/>
</dbReference>
<dbReference type="InterPro" id="IPR036345">
    <property type="entry name" value="ExoRNase_PH_dom2_sf"/>
</dbReference>
<dbReference type="Gene3D" id="3.30.1370.10">
    <property type="entry name" value="K Homology domain, type 1"/>
    <property type="match status" value="1"/>
</dbReference>
<keyword evidence="5 8" id="KW-0479">Metal-binding</keyword>
<keyword evidence="12" id="KW-1185">Reference proteome</keyword>
<dbReference type="PANTHER" id="PTHR11252">
    <property type="entry name" value="POLYRIBONUCLEOTIDE NUCLEOTIDYLTRANSFERASE"/>
    <property type="match status" value="1"/>
</dbReference>
<dbReference type="Pfam" id="PF03726">
    <property type="entry name" value="PNPase"/>
    <property type="match status" value="1"/>
</dbReference>
<dbReference type="HAMAP" id="MF_01595">
    <property type="entry name" value="PNPase"/>
    <property type="match status" value="1"/>
</dbReference>
<dbReference type="CDD" id="cd02393">
    <property type="entry name" value="KH-I_PNPase"/>
    <property type="match status" value="1"/>
</dbReference>
<dbReference type="NCBIfam" id="NF008805">
    <property type="entry name" value="PRK11824.1"/>
    <property type="match status" value="1"/>
</dbReference>
<dbReference type="PIRSF" id="PIRSF005499">
    <property type="entry name" value="PNPase"/>
    <property type="match status" value="1"/>
</dbReference>
<dbReference type="PROSITE" id="PS50084">
    <property type="entry name" value="KH_TYPE_1"/>
    <property type="match status" value="1"/>
</dbReference>
<sequence length="791" mass="86377">MFKMIKESIEWGGSVLSLETGKIARQANGSVVVSYGDTAVLVTVVIGQAKEDANFLPLTVQFVAKSYATGKIPGGFFKREGKPSDRETLISRLIDRSIRPLFPEGFYNEVSVICNLLTYDMINVPEVPALIGAAAALAISGAPINGSIAGAKVGCCFDKNNNCNYILNPSVKEISSSKLDLFLSGNEDSILMVESEASELSEDQMLEAIKYGHEKLQDVIKLIKDFADKVEIKPIIFTPCSEADNIVNEIKEKYEGDFSRAYANTIKKDRVEALDNIRNSILEKFKERDEQLVSCAIKNFERVLVRNMVLSTSKRIDGRSATEIRQIEAEVNILPKTHGSALFTRGNTQALVVAALGTSQDEQIVDDLEGDRREHFMLHYNFPPYAVGESTALRAPGRREIGHGKLAWRAIQSVLPDKANFPYTIRLVSEITESDGSSSMATVCGASLALMEAGVPIKSAVAGIAMGLIKEENSNYVILSDILGDEDYLGDMDFKVAGTRAGITALQMDMKIFGINFDIIKESLAQAKEGRLYIMDKMDDVKSEPNDNLKENVPKMISMLIDKNKIRNVIGTGGKNIRDIQDKCKAVICIQDDGAVVISASTTKLAEDAKEMIINIIADPKVGVVYEAKITATGDYIANAEFLGSKQGTIHISEIADKRISSISEHLSIGKVVKAAVIGIERDRFKLSIRRVDQETGELLEGALSEVPRSFSKDKGSFSSYDNKSNKSYDSGSRDKPSFMGSRNRSGGSRSSDSRFGGSRSGDSRFGGSRDGESRFGGGNVNNPRKPKIFT</sequence>
<feature type="binding site" evidence="8">
    <location>
        <position position="493"/>
    </location>
    <ligand>
        <name>Mg(2+)</name>
        <dbReference type="ChEBI" id="CHEBI:18420"/>
    </ligand>
</feature>
<dbReference type="SUPFAM" id="SSF50249">
    <property type="entry name" value="Nucleic acid-binding proteins"/>
    <property type="match status" value="1"/>
</dbReference>
<keyword evidence="6 8" id="KW-0460">Magnesium</keyword>
<comment type="function">
    <text evidence="8">Involved in mRNA degradation. Catalyzes the phosphorolysis of single-stranded polyribonucleotides processively in the 3'- to 5'-direction.</text>
</comment>
<dbReference type="GO" id="GO:0006396">
    <property type="term" value="P:RNA processing"/>
    <property type="evidence" value="ECO:0007669"/>
    <property type="project" value="InterPro"/>
</dbReference>
<dbReference type="EC" id="2.7.7.8" evidence="8"/>
<comment type="cofactor">
    <cofactor evidence="8">
        <name>Mg(2+)</name>
        <dbReference type="ChEBI" id="CHEBI:18420"/>
    </cofactor>
</comment>
<dbReference type="InterPro" id="IPR015848">
    <property type="entry name" value="PNPase_PH_RNA-bd_bac/org-type"/>
</dbReference>
<comment type="similarity">
    <text evidence="1 8">Belongs to the polyribonucleotide nucleotidyltransferase family.</text>
</comment>
<keyword evidence="2 8" id="KW-0963">Cytoplasm</keyword>
<dbReference type="Proteomes" id="UP000637906">
    <property type="component" value="Unassembled WGS sequence"/>
</dbReference>
<dbReference type="Pfam" id="PF03725">
    <property type="entry name" value="RNase_PH_C"/>
    <property type="match status" value="1"/>
</dbReference>
<reference evidence="11 12" key="1">
    <citation type="journal article" date="2021" name="Microb. Ecol.">
        <title>Candidatus Mesenet longicola: Novel Endosymbionts of Brontispa longissima that Induce Cytoplasmic Incompatibility.</title>
        <authorList>
            <person name="Takano S."/>
            <person name="Gotoh Y."/>
            <person name="Hayashi T."/>
        </authorList>
    </citation>
    <scope>NUCLEOTIDE SEQUENCE [LARGE SCALE GENOMIC DNA]</scope>
    <source>
        <strain evidence="11">L5</strain>
    </source>
</reference>
<evidence type="ECO:0000256" key="2">
    <source>
        <dbReference type="ARBA" id="ARBA00022490"/>
    </source>
</evidence>
<feature type="binding site" evidence="8">
    <location>
        <position position="487"/>
    </location>
    <ligand>
        <name>Mg(2+)</name>
        <dbReference type="ChEBI" id="CHEBI:18420"/>
    </ligand>
</feature>
<evidence type="ECO:0000256" key="6">
    <source>
        <dbReference type="ARBA" id="ARBA00022842"/>
    </source>
</evidence>
<dbReference type="PROSITE" id="PS50126">
    <property type="entry name" value="S1"/>
    <property type="match status" value="1"/>
</dbReference>
<dbReference type="GO" id="GO:0003723">
    <property type="term" value="F:RNA binding"/>
    <property type="evidence" value="ECO:0007669"/>
    <property type="project" value="UniProtKB-UniRule"/>
</dbReference>
<dbReference type="SUPFAM" id="SSF55666">
    <property type="entry name" value="Ribonuclease PH domain 2-like"/>
    <property type="match status" value="2"/>
</dbReference>
<dbReference type="InterPro" id="IPR004088">
    <property type="entry name" value="KH_dom_type_1"/>
</dbReference>